<dbReference type="EMBL" id="JAPDIA010000009">
    <property type="protein sequence ID" value="MDG0814677.1"/>
    <property type="molecule type" value="Genomic_DNA"/>
</dbReference>
<name>A0A9X4QYH0_9BACL</name>
<gene>
    <name evidence="1" type="ORF">OMP40_39370</name>
</gene>
<sequence>MSRLNAEWEAKLAMLKAIARSQEAMARMLESAADVGAASSPSASVLREHVRVMTGLQAEMARSVAGVSWTPPRQGRPVRPWLKKGAAVRLTIVSGGRDRRKRDEADRIAGNGWLICAGYAGTASARGSTGGHEL</sequence>
<protein>
    <submittedName>
        <fullName evidence="1">Uncharacterized protein</fullName>
    </submittedName>
</protein>
<comment type="caution">
    <text evidence="1">The sequence shown here is derived from an EMBL/GenBank/DDBJ whole genome shotgun (WGS) entry which is preliminary data.</text>
</comment>
<dbReference type="Proteomes" id="UP001153404">
    <property type="component" value="Unassembled WGS sequence"/>
</dbReference>
<organism evidence="1 2">
    <name type="scientific">Cohnella rhizosphaerae</name>
    <dbReference type="NCBI Taxonomy" id="1457232"/>
    <lineage>
        <taxon>Bacteria</taxon>
        <taxon>Bacillati</taxon>
        <taxon>Bacillota</taxon>
        <taxon>Bacilli</taxon>
        <taxon>Bacillales</taxon>
        <taxon>Paenibacillaceae</taxon>
        <taxon>Cohnella</taxon>
    </lineage>
</organism>
<dbReference type="RefSeq" id="WP_277539643.1">
    <property type="nucleotide sequence ID" value="NZ_JAPDIA010000009.1"/>
</dbReference>
<evidence type="ECO:0000313" key="2">
    <source>
        <dbReference type="Proteomes" id="UP001153404"/>
    </source>
</evidence>
<keyword evidence="2" id="KW-1185">Reference proteome</keyword>
<proteinExistence type="predicted"/>
<dbReference type="AlphaFoldDB" id="A0A9X4QYH0"/>
<reference evidence="1" key="1">
    <citation type="submission" date="2022-10" db="EMBL/GenBank/DDBJ databases">
        <title>Comparative genomic analysis of Cohnella hashimotonis sp. nov., isolated from the International Space Station.</title>
        <authorList>
            <person name="Simpson A."/>
            <person name="Venkateswaran K."/>
        </authorList>
    </citation>
    <scope>NUCLEOTIDE SEQUENCE</scope>
    <source>
        <strain evidence="1">DSM 28161</strain>
    </source>
</reference>
<accession>A0A9X4QYH0</accession>
<evidence type="ECO:0000313" key="1">
    <source>
        <dbReference type="EMBL" id="MDG0814677.1"/>
    </source>
</evidence>